<feature type="compositionally biased region" description="Low complexity" evidence="1">
    <location>
        <begin position="26"/>
        <end position="58"/>
    </location>
</feature>
<name>A0A0A8XNL9_ARUDO</name>
<reference evidence="2" key="1">
    <citation type="submission" date="2014-09" db="EMBL/GenBank/DDBJ databases">
        <authorList>
            <person name="Magalhaes I.L.F."/>
            <person name="Oliveira U."/>
            <person name="Santos F.R."/>
            <person name="Vidigal T.H.D.A."/>
            <person name="Brescovit A.D."/>
            <person name="Santos A.J."/>
        </authorList>
    </citation>
    <scope>NUCLEOTIDE SEQUENCE</scope>
    <source>
        <tissue evidence="2">Shoot tissue taken approximately 20 cm above the soil surface</tissue>
    </source>
</reference>
<evidence type="ECO:0000313" key="2">
    <source>
        <dbReference type="EMBL" id="JAD15006.1"/>
    </source>
</evidence>
<feature type="region of interest" description="Disordered" evidence="1">
    <location>
        <begin position="1"/>
        <end position="64"/>
    </location>
</feature>
<dbReference type="AlphaFoldDB" id="A0A0A8XNL9"/>
<protein>
    <submittedName>
        <fullName evidence="2">Uncharacterized protein</fullName>
    </submittedName>
</protein>
<sequence>MALASIGCSSTRRGAAPSTRSPPPSSCSARAAPAGRRPSPRSSRAPRRAGPSPASTRSNGCHLACPEPFRVATERERAGPTYVGAAPPGVLRRPAFGGGGVVLQHARALRAEAGLRRDERLHAAEGGVGLPPH</sequence>
<dbReference type="EMBL" id="GBRH01282889">
    <property type="protein sequence ID" value="JAD15006.1"/>
    <property type="molecule type" value="Transcribed_RNA"/>
</dbReference>
<evidence type="ECO:0000256" key="1">
    <source>
        <dbReference type="SAM" id="MobiDB-lite"/>
    </source>
</evidence>
<proteinExistence type="predicted"/>
<organism evidence="2">
    <name type="scientific">Arundo donax</name>
    <name type="common">Giant reed</name>
    <name type="synonym">Donax arundinaceus</name>
    <dbReference type="NCBI Taxonomy" id="35708"/>
    <lineage>
        <taxon>Eukaryota</taxon>
        <taxon>Viridiplantae</taxon>
        <taxon>Streptophyta</taxon>
        <taxon>Embryophyta</taxon>
        <taxon>Tracheophyta</taxon>
        <taxon>Spermatophyta</taxon>
        <taxon>Magnoliopsida</taxon>
        <taxon>Liliopsida</taxon>
        <taxon>Poales</taxon>
        <taxon>Poaceae</taxon>
        <taxon>PACMAD clade</taxon>
        <taxon>Arundinoideae</taxon>
        <taxon>Arundineae</taxon>
        <taxon>Arundo</taxon>
    </lineage>
</organism>
<reference evidence="2" key="2">
    <citation type="journal article" date="2015" name="Data Brief">
        <title>Shoot transcriptome of the giant reed, Arundo donax.</title>
        <authorList>
            <person name="Barrero R.A."/>
            <person name="Guerrero F.D."/>
            <person name="Moolhuijzen P."/>
            <person name="Goolsby J.A."/>
            <person name="Tidwell J."/>
            <person name="Bellgard S.E."/>
            <person name="Bellgard M.I."/>
        </authorList>
    </citation>
    <scope>NUCLEOTIDE SEQUENCE</scope>
    <source>
        <tissue evidence="2">Shoot tissue taken approximately 20 cm above the soil surface</tissue>
    </source>
</reference>
<accession>A0A0A8XNL9</accession>